<dbReference type="STRING" id="589865.DaAHT2_0776"/>
<accession>D6Z1Q5</accession>
<keyword evidence="1" id="KW-0472">Membrane</keyword>
<organism evidence="3 4">
    <name type="scientific">Desulfurivibrio alkaliphilus (strain DSM 19089 / UNIQEM U267 / AHT2)</name>
    <dbReference type="NCBI Taxonomy" id="589865"/>
    <lineage>
        <taxon>Bacteria</taxon>
        <taxon>Pseudomonadati</taxon>
        <taxon>Thermodesulfobacteriota</taxon>
        <taxon>Desulfobulbia</taxon>
        <taxon>Desulfobulbales</taxon>
        <taxon>Desulfobulbaceae</taxon>
        <taxon>Desulfurivibrio</taxon>
    </lineage>
</organism>
<evidence type="ECO:0000313" key="4">
    <source>
        <dbReference type="Proteomes" id="UP000001508"/>
    </source>
</evidence>
<feature type="transmembrane region" description="Helical" evidence="1">
    <location>
        <begin position="42"/>
        <end position="62"/>
    </location>
</feature>
<keyword evidence="1" id="KW-0812">Transmembrane</keyword>
<keyword evidence="1" id="KW-1133">Transmembrane helix</keyword>
<dbReference type="eggNOG" id="COG4961">
    <property type="taxonomic scope" value="Bacteria"/>
</dbReference>
<dbReference type="RefSeq" id="WP_013163010.1">
    <property type="nucleotide sequence ID" value="NC_014216.1"/>
</dbReference>
<dbReference type="EMBL" id="CP001940">
    <property type="protein sequence ID" value="ADH85480.1"/>
    <property type="molecule type" value="Genomic_DNA"/>
</dbReference>
<dbReference type="AlphaFoldDB" id="D6Z1Q5"/>
<dbReference type="InParanoid" id="D6Z1Q5"/>
<dbReference type="InterPro" id="IPR012495">
    <property type="entry name" value="TadE-like_dom"/>
</dbReference>
<sequence>MICRLLGREWCRLLPGDLNQAEVFYSPRPGGRSSDRHNQRGAAAVEFALVFPLLFLFVYGIVNWGMILSLQNSMHYAAQAGARAALAADPRHEDYAEVLAALARQSAGVSLETAWQQWPAAWSELVLGSDYQQVEVVLSTDAAESDWLLVRLTWPDYPQNALLPLLQFGDWTIPPVPDQLTAQISLRL</sequence>
<keyword evidence="4" id="KW-1185">Reference proteome</keyword>
<reference evidence="4" key="1">
    <citation type="submission" date="2010-02" db="EMBL/GenBank/DDBJ databases">
        <title>Complete sequence of Desulfurivibrio alkaliphilus AHT2.</title>
        <authorList>
            <consortium name="US DOE Joint Genome Institute"/>
            <person name="Pitluck S."/>
            <person name="Chertkov O."/>
            <person name="Detter J.C."/>
            <person name="Han C."/>
            <person name="Tapia R."/>
            <person name="Larimer F."/>
            <person name="Land M."/>
            <person name="Hauser L."/>
            <person name="Kyrpides N."/>
            <person name="Mikhailova N."/>
            <person name="Sorokin D.Y."/>
            <person name="Muyzer G."/>
            <person name="Woyke T."/>
        </authorList>
    </citation>
    <scope>NUCLEOTIDE SEQUENCE [LARGE SCALE GENOMIC DNA]</scope>
    <source>
        <strain evidence="4">DSM 19089 / UNIQEM U267 / AHT2</strain>
    </source>
</reference>
<evidence type="ECO:0000313" key="3">
    <source>
        <dbReference type="EMBL" id="ADH85480.1"/>
    </source>
</evidence>
<dbReference type="Pfam" id="PF07811">
    <property type="entry name" value="TadE"/>
    <property type="match status" value="1"/>
</dbReference>
<dbReference type="Proteomes" id="UP000001508">
    <property type="component" value="Chromosome"/>
</dbReference>
<evidence type="ECO:0000256" key="1">
    <source>
        <dbReference type="SAM" id="Phobius"/>
    </source>
</evidence>
<name>D6Z1Q5_DESAT</name>
<proteinExistence type="predicted"/>
<evidence type="ECO:0000259" key="2">
    <source>
        <dbReference type="Pfam" id="PF07811"/>
    </source>
</evidence>
<protein>
    <submittedName>
        <fullName evidence="3">TadE family protein</fullName>
    </submittedName>
</protein>
<dbReference type="HOGENOM" id="CLU_1438943_0_0_7"/>
<gene>
    <name evidence="3" type="ordered locus">DaAHT2_0776</name>
</gene>
<feature type="domain" description="TadE-like" evidence="2">
    <location>
        <begin position="41"/>
        <end position="83"/>
    </location>
</feature>
<dbReference type="KEGG" id="dak:DaAHT2_0776"/>